<gene>
    <name evidence="1" type="ordered locus">Namu_4003</name>
</gene>
<dbReference type="Proteomes" id="UP000002218">
    <property type="component" value="Chromosome"/>
</dbReference>
<dbReference type="RefSeq" id="WP_015749120.1">
    <property type="nucleotide sequence ID" value="NC_013235.1"/>
</dbReference>
<dbReference type="STRING" id="479431.Namu_4003"/>
<reference evidence="1 2" key="2">
    <citation type="journal article" date="2010" name="Stand. Genomic Sci.">
        <title>Complete genome sequence of Nakamurella multipartita type strain (Y-104).</title>
        <authorList>
            <person name="Tice H."/>
            <person name="Mayilraj S."/>
            <person name="Sims D."/>
            <person name="Lapidus A."/>
            <person name="Nolan M."/>
            <person name="Lucas S."/>
            <person name="Glavina Del Rio T."/>
            <person name="Copeland A."/>
            <person name="Cheng J.F."/>
            <person name="Meincke L."/>
            <person name="Bruce D."/>
            <person name="Goodwin L."/>
            <person name="Pitluck S."/>
            <person name="Ivanova N."/>
            <person name="Mavromatis K."/>
            <person name="Ovchinnikova G."/>
            <person name="Pati A."/>
            <person name="Chen A."/>
            <person name="Palaniappan K."/>
            <person name="Land M."/>
            <person name="Hauser L."/>
            <person name="Chang Y.J."/>
            <person name="Jeffries C.D."/>
            <person name="Detter J.C."/>
            <person name="Brettin T."/>
            <person name="Rohde M."/>
            <person name="Goker M."/>
            <person name="Bristow J."/>
            <person name="Eisen J.A."/>
            <person name="Markowitz V."/>
            <person name="Hugenholtz P."/>
            <person name="Kyrpides N.C."/>
            <person name="Klenk H.P."/>
            <person name="Chen F."/>
        </authorList>
    </citation>
    <scope>NUCLEOTIDE SEQUENCE [LARGE SCALE GENOMIC DNA]</scope>
    <source>
        <strain evidence="2">ATCC 700099 / DSM 44233 / CIP 104796 / JCM 9543 / NBRC 105858 / Y-104</strain>
    </source>
</reference>
<dbReference type="InParanoid" id="C8XHJ2"/>
<name>C8XHJ2_NAKMY</name>
<accession>C8XHJ2</accession>
<reference evidence="2" key="1">
    <citation type="submission" date="2009-09" db="EMBL/GenBank/DDBJ databases">
        <title>The complete genome of Nakamurella multipartita DSM 44233.</title>
        <authorList>
            <consortium name="US DOE Joint Genome Institute (JGI-PGF)"/>
            <person name="Lucas S."/>
            <person name="Copeland A."/>
            <person name="Lapidus A."/>
            <person name="Glavina del Rio T."/>
            <person name="Dalin E."/>
            <person name="Tice H."/>
            <person name="Bruce D."/>
            <person name="Goodwin L."/>
            <person name="Pitluck S."/>
            <person name="Kyrpides N."/>
            <person name="Mavromatis K."/>
            <person name="Ivanova N."/>
            <person name="Ovchinnikova G."/>
            <person name="Sims D."/>
            <person name="Meincke L."/>
            <person name="Brettin T."/>
            <person name="Detter J.C."/>
            <person name="Han C."/>
            <person name="Larimer F."/>
            <person name="Land M."/>
            <person name="Hauser L."/>
            <person name="Markowitz V."/>
            <person name="Cheng J.-F."/>
            <person name="Hugenholtz P."/>
            <person name="Woyke T."/>
            <person name="Wu D."/>
            <person name="Klenk H.-P."/>
            <person name="Eisen J.A."/>
        </authorList>
    </citation>
    <scope>NUCLEOTIDE SEQUENCE [LARGE SCALE GENOMIC DNA]</scope>
    <source>
        <strain evidence="2">ATCC 700099 / DSM 44233 / CIP 104796 / JCM 9543 / NBRC 105858 / Y-104</strain>
    </source>
</reference>
<dbReference type="EMBL" id="CP001737">
    <property type="protein sequence ID" value="ACV80295.1"/>
    <property type="molecule type" value="Genomic_DNA"/>
</dbReference>
<sequence length="303" mass="30666">MDRRLVGVAVVVAAFTAVMIIPVLSGLRLPGTAEPVALPAPPAVGDCVAALPAGATTAGLEQPVPMEQVQLGSCRGAIAGEVVGFWPDEQALAQAPRSRRAGPCYPPLAQYASLTLDATSHGAAEPWLVEPVSWRPTLAFQAYLITPTDLERRAGRTWAACVVGPAGGQQYRGSLAGAFGIGALPIGFGSCWTTASTGLLAGPGECARAHTAQLLATGWTGPDGSAADADIVSSCRRVAARVMQTADPARGGQLTFVADRLGRIAPGWGANPSTLGCFVTAAPGQALVGLVTGVGDGPLPFAP</sequence>
<protein>
    <recommendedName>
        <fullName evidence="3">Septum formation-related domain-containing protein</fullName>
    </recommendedName>
</protein>
<evidence type="ECO:0000313" key="2">
    <source>
        <dbReference type="Proteomes" id="UP000002218"/>
    </source>
</evidence>
<organism evidence="1 2">
    <name type="scientific">Nakamurella multipartita (strain ATCC 700099 / DSM 44233 / CIP 104796 / JCM 9543 / NBRC 105858 / Y-104)</name>
    <name type="common">Microsphaera multipartita</name>
    <dbReference type="NCBI Taxonomy" id="479431"/>
    <lineage>
        <taxon>Bacteria</taxon>
        <taxon>Bacillati</taxon>
        <taxon>Actinomycetota</taxon>
        <taxon>Actinomycetes</taxon>
        <taxon>Nakamurellales</taxon>
        <taxon>Nakamurellaceae</taxon>
        <taxon>Nakamurella</taxon>
    </lineage>
</organism>
<dbReference type="AlphaFoldDB" id="C8XHJ2"/>
<dbReference type="HOGENOM" id="CLU_962544_0_0_11"/>
<proteinExistence type="predicted"/>
<evidence type="ECO:0000313" key="1">
    <source>
        <dbReference type="EMBL" id="ACV80295.1"/>
    </source>
</evidence>
<dbReference type="OrthoDB" id="5206485at2"/>
<evidence type="ECO:0008006" key="3">
    <source>
        <dbReference type="Google" id="ProtNLM"/>
    </source>
</evidence>
<keyword evidence="2" id="KW-1185">Reference proteome</keyword>
<dbReference type="KEGG" id="nml:Namu_4003"/>